<dbReference type="InterPro" id="IPR010982">
    <property type="entry name" value="Lambda_DNA-bd_dom_sf"/>
</dbReference>
<sequence length="472" mass="51042">MVLFPVGCKSGNGKQRYRPCPGGCCRRRFVGPAVRPGSAEVHTVRQPIHFGQELRRLRIASNFTLTDLANRVHYSKGQLSKVERGLKAPSRDLVRLCDAALNAGGALVRLAPAIQAKVAEPQATEGADEEVWLMRLSADGQNWFQPMGRRQVLAVGAVSIAGMSIGGTETGSRAGSVELLRVSRSLFDQYRQLGQVTNPAVVLPALISQTHMLREAAVTADSVTRQGLLRLGSRYAEYVGWLVQETGNEQGALWWTRRAVELAAAGGDRHLAAYALVRRALVTLYREDAAQTIGLAQQAQDDQVPPRIRGLAAQREAQGHAINGDYDACMRGLDRARTLLTPRLEDGDGPVIGTTNLSDPVAMITGWCLHDLGRPREAAEILDRELARVASEAVRTKVRYGVRRALAYAVAGEVDHACTLTRDLLGGAITVSSATIAADLRSLARVLGRHPRNAQVSDLSPELSTALRIVTP</sequence>
<dbReference type="SMART" id="SM00530">
    <property type="entry name" value="HTH_XRE"/>
    <property type="match status" value="1"/>
</dbReference>
<dbReference type="EMBL" id="VYTZ01000003">
    <property type="protein sequence ID" value="KAA9380070.1"/>
    <property type="molecule type" value="Genomic_DNA"/>
</dbReference>
<evidence type="ECO:0000313" key="3">
    <source>
        <dbReference type="Proteomes" id="UP000327011"/>
    </source>
</evidence>
<evidence type="ECO:0000259" key="1">
    <source>
        <dbReference type="PROSITE" id="PS50943"/>
    </source>
</evidence>
<dbReference type="Proteomes" id="UP000327011">
    <property type="component" value="Unassembled WGS sequence"/>
</dbReference>
<dbReference type="InterPro" id="IPR001387">
    <property type="entry name" value="Cro/C1-type_HTH"/>
</dbReference>
<dbReference type="CDD" id="cd00093">
    <property type="entry name" value="HTH_XRE"/>
    <property type="match status" value="1"/>
</dbReference>
<proteinExistence type="predicted"/>
<dbReference type="PROSITE" id="PS50943">
    <property type="entry name" value="HTH_CROC1"/>
    <property type="match status" value="1"/>
</dbReference>
<feature type="domain" description="HTH cro/C1-type" evidence="1">
    <location>
        <begin position="54"/>
        <end position="99"/>
    </location>
</feature>
<evidence type="ECO:0000313" key="2">
    <source>
        <dbReference type="EMBL" id="KAA9380070.1"/>
    </source>
</evidence>
<dbReference type="Pfam" id="PF13560">
    <property type="entry name" value="HTH_31"/>
    <property type="match status" value="1"/>
</dbReference>
<keyword evidence="3" id="KW-1185">Reference proteome</keyword>
<name>A0A5J5K7B2_9ACTN</name>
<comment type="caution">
    <text evidence="2">The sequence shown here is derived from an EMBL/GenBank/DDBJ whole genome shotgun (WGS) entry which is preliminary data.</text>
</comment>
<dbReference type="Gene3D" id="1.10.260.40">
    <property type="entry name" value="lambda repressor-like DNA-binding domains"/>
    <property type="match status" value="1"/>
</dbReference>
<reference evidence="2 3" key="1">
    <citation type="submission" date="2019-09" db="EMBL/GenBank/DDBJ databases">
        <title>Screening of Novel Bioactive Compounds from Soil-Associated.</title>
        <authorList>
            <person name="Gong X."/>
        </authorList>
    </citation>
    <scope>NUCLEOTIDE SEQUENCE [LARGE SCALE GENOMIC DNA]</scope>
    <source>
        <strain evidence="2 3">Gxj-6</strain>
    </source>
</reference>
<dbReference type="AlphaFoldDB" id="A0A5J5K7B2"/>
<protein>
    <submittedName>
        <fullName evidence="2">Helix-turn-helix domain-containing protein</fullName>
    </submittedName>
</protein>
<gene>
    <name evidence="2" type="ORF">F5972_10720</name>
</gene>
<accession>A0A5J5K7B2</accession>
<organism evidence="2 3">
    <name type="scientific">Microbispora cellulosiformans</name>
    <dbReference type="NCBI Taxonomy" id="2614688"/>
    <lineage>
        <taxon>Bacteria</taxon>
        <taxon>Bacillati</taxon>
        <taxon>Actinomycetota</taxon>
        <taxon>Actinomycetes</taxon>
        <taxon>Streptosporangiales</taxon>
        <taxon>Streptosporangiaceae</taxon>
        <taxon>Microbispora</taxon>
    </lineage>
</organism>
<dbReference type="GO" id="GO:0003677">
    <property type="term" value="F:DNA binding"/>
    <property type="evidence" value="ECO:0007669"/>
    <property type="project" value="InterPro"/>
</dbReference>
<dbReference type="SUPFAM" id="SSF47413">
    <property type="entry name" value="lambda repressor-like DNA-binding domains"/>
    <property type="match status" value="1"/>
</dbReference>